<comment type="caution">
    <text evidence="1">The sequence shown here is derived from an EMBL/GenBank/DDBJ whole genome shotgun (WGS) entry which is preliminary data.</text>
</comment>
<protein>
    <recommendedName>
        <fullName evidence="3">DUF1697 domain-containing protein</fullName>
    </recommendedName>
</protein>
<evidence type="ECO:0000313" key="1">
    <source>
        <dbReference type="EMBL" id="GMA89056.1"/>
    </source>
</evidence>
<accession>A0ABQ6JNC6</accession>
<dbReference type="InterPro" id="IPR012545">
    <property type="entry name" value="DUF1697"/>
</dbReference>
<evidence type="ECO:0008006" key="3">
    <source>
        <dbReference type="Google" id="ProtNLM"/>
    </source>
</evidence>
<organism evidence="1 2">
    <name type="scientific">Angustibacter aerolatus</name>
    <dbReference type="NCBI Taxonomy" id="1162965"/>
    <lineage>
        <taxon>Bacteria</taxon>
        <taxon>Bacillati</taxon>
        <taxon>Actinomycetota</taxon>
        <taxon>Actinomycetes</taxon>
        <taxon>Kineosporiales</taxon>
        <taxon>Kineosporiaceae</taxon>
    </lineage>
</organism>
<proteinExistence type="predicted"/>
<dbReference type="Proteomes" id="UP001157017">
    <property type="component" value="Unassembled WGS sequence"/>
</dbReference>
<dbReference type="EMBL" id="BSUZ01000001">
    <property type="protein sequence ID" value="GMA89056.1"/>
    <property type="molecule type" value="Genomic_DNA"/>
</dbReference>
<reference evidence="2" key="1">
    <citation type="journal article" date="2019" name="Int. J. Syst. Evol. Microbiol.">
        <title>The Global Catalogue of Microorganisms (GCM) 10K type strain sequencing project: providing services to taxonomists for standard genome sequencing and annotation.</title>
        <authorList>
            <consortium name="The Broad Institute Genomics Platform"/>
            <consortium name="The Broad Institute Genome Sequencing Center for Infectious Disease"/>
            <person name="Wu L."/>
            <person name="Ma J."/>
        </authorList>
    </citation>
    <scope>NUCLEOTIDE SEQUENCE [LARGE SCALE GENOMIC DNA]</scope>
    <source>
        <strain evidence="2">NBRC 108730</strain>
    </source>
</reference>
<sequence>MALLRAVNVGGRTVPMADLRALAEGLGLDDVSTYIASGNLLFRSAHRSPAAVRTLLEPALQERFGFAVETAVRSAARLREVVEGLPFDTTDQVSVSYLLEPMTADGEAALHEHLVNEAVAVVRGDHVYLRTPNGLGQPFLARGHDKRFAATGTSRNWRTAAALADLAAGRHRAGPGGAR</sequence>
<evidence type="ECO:0000313" key="2">
    <source>
        <dbReference type="Proteomes" id="UP001157017"/>
    </source>
</evidence>
<dbReference type="PIRSF" id="PIRSF008502">
    <property type="entry name" value="UCP008502"/>
    <property type="match status" value="1"/>
</dbReference>
<dbReference type="Gene3D" id="3.30.70.1280">
    <property type="entry name" value="SP0830-like domains"/>
    <property type="match status" value="1"/>
</dbReference>
<dbReference type="Pfam" id="PF08002">
    <property type="entry name" value="DUF1697"/>
    <property type="match status" value="1"/>
</dbReference>
<dbReference type="SUPFAM" id="SSF160379">
    <property type="entry name" value="SP0830-like"/>
    <property type="match status" value="1"/>
</dbReference>
<name>A0ABQ6JNC6_9ACTN</name>
<dbReference type="PANTHER" id="PTHR36439:SF1">
    <property type="entry name" value="DUF1697 DOMAIN-CONTAINING PROTEIN"/>
    <property type="match status" value="1"/>
</dbReference>
<keyword evidence="2" id="KW-1185">Reference proteome</keyword>
<dbReference type="PANTHER" id="PTHR36439">
    <property type="entry name" value="BLL4334 PROTEIN"/>
    <property type="match status" value="1"/>
</dbReference>
<gene>
    <name evidence="1" type="ORF">GCM10025868_43060</name>
</gene>